<keyword evidence="7" id="KW-1185">Reference proteome</keyword>
<comment type="caution">
    <text evidence="6">The sequence shown here is derived from an EMBL/GenBank/DDBJ whole genome shotgun (WGS) entry which is preliminary data.</text>
</comment>
<feature type="compositionally biased region" description="Basic and acidic residues" evidence="1">
    <location>
        <begin position="1"/>
        <end position="14"/>
    </location>
</feature>
<dbReference type="Proteomes" id="UP000799429">
    <property type="component" value="Unassembled WGS sequence"/>
</dbReference>
<dbReference type="EMBL" id="MU006092">
    <property type="protein sequence ID" value="KAF2840938.1"/>
    <property type="molecule type" value="Genomic_DNA"/>
</dbReference>
<feature type="compositionally biased region" description="Basic residues" evidence="1">
    <location>
        <begin position="18"/>
        <end position="27"/>
    </location>
</feature>
<feature type="compositionally biased region" description="Basic and acidic residues" evidence="1">
    <location>
        <begin position="479"/>
        <end position="491"/>
    </location>
</feature>
<feature type="domain" description="DUF7613" evidence="4">
    <location>
        <begin position="1035"/>
        <end position="1191"/>
    </location>
</feature>
<dbReference type="Pfam" id="PF24587">
    <property type="entry name" value="DUF7612"/>
    <property type="match status" value="1"/>
</dbReference>
<dbReference type="Pfam" id="PF24588">
    <property type="entry name" value="DUF7613"/>
    <property type="match status" value="1"/>
</dbReference>
<evidence type="ECO:0000256" key="1">
    <source>
        <dbReference type="SAM" id="MobiDB-lite"/>
    </source>
</evidence>
<dbReference type="InterPro" id="IPR056033">
    <property type="entry name" value="DUF7614"/>
</dbReference>
<evidence type="ECO:0000259" key="2">
    <source>
        <dbReference type="Pfam" id="PF24586"/>
    </source>
</evidence>
<evidence type="ECO:0000259" key="4">
    <source>
        <dbReference type="Pfam" id="PF24588"/>
    </source>
</evidence>
<evidence type="ECO:0000313" key="7">
    <source>
        <dbReference type="Proteomes" id="UP000799429"/>
    </source>
</evidence>
<feature type="domain" description="DUF7614" evidence="5">
    <location>
        <begin position="1197"/>
        <end position="1329"/>
    </location>
</feature>
<feature type="region of interest" description="Disordered" evidence="1">
    <location>
        <begin position="77"/>
        <end position="104"/>
    </location>
</feature>
<feature type="compositionally biased region" description="Pro residues" evidence="1">
    <location>
        <begin position="456"/>
        <end position="466"/>
    </location>
</feature>
<feature type="domain" description="DUF7611" evidence="2">
    <location>
        <begin position="738"/>
        <end position="894"/>
    </location>
</feature>
<evidence type="ECO:0000259" key="3">
    <source>
        <dbReference type="Pfam" id="PF24587"/>
    </source>
</evidence>
<sequence length="1344" mass="150629">MTEESPSVHRRPDINRFISKHSWRGKKTSNDDAQAKAQNQKAIEDDVMDFLKPSINKAQGGPKAPKIDIAAAQRWPSAQDLKKVSPGLNSSLKSPEATRTKRRKNLTVAFAKTIPVIIGEGGDEAEAPPSEVGKLRAEHNRQDLKRTSTQTRHQPSFPPKQNEETDPDFRPAPIKRANTSFGELSQPVQDRMSPPVPLPIPQSPPRMGIKRAPTGLVGVDDGIARPSLDESLHESIADTMSIQESIQEEDESYFQAAPLKRIDTAFSAPEEHHSATPHSLPPRLPEMKLAYEESPIDMNKALNQFLESEPSDPNSFSARVQQKMKSEEGRVLQQFPQDPSALISQDNSRPSTANSGIQNMSGLLQRNSSQGSQNSRDPRNASFENLPARQPSAASKLRHMHVEENSHADYSPSSISASSYSVPSVQSRHPDSAAAEVPPPVSLRAPPHDNNIVAPLPSPRIIPPNQPSNTNFSRPSPISRERPSPTPRDRPTPPPHAAVPLAHDASPQHSNTLPANPVPRKNPGTQMSQDEGMHLVHTAPDPGLHFVSPSAEKGIHAFVPPSPGWAMTPGGFAGDSCLQDFADRVTHMRGIFRLTAEIEWPLYDITPLQWLRASMWWFLKARAGLEIMIRNKPRTQDGRPDMRTENLLNQGHVDLAKCWWIVTDLLQSHPMLRRYGPTGISAQAAQDAGDLEMAEFYELMDIVLANLNALAGSMSRNHIMPPHQSLIQGQDQSIWIRYPHYASDVQAVISGNNTSRSLFVDGAQRGPTNPLLVMPLADTKNDFSYGRIFVQVSLTTDDTETDRVPVPCVLSIMRGKSDFCVKFSICSQTEMITISVQNDARQGLTWQDVQWKTKTRGMYIRLPRDFTLNVDFSDQDFRTLWNIYDYTKKVEASLHPKEDEKLISEVTLRDFQYSDSINPHVFPPERVKRCRARIFEKVKIVHEGTGERQLHRGYRFLIVTSPKSKTLSSVSNEFDMKKYMDFEFLTDPSGDRTPALIFRITEPEKKRKVTIFMAFNDVRERGALYGQLNGMTLGPDEMEVAQMPLKGITIEQAEQGAGFVQSGNDPLKRLHWQDLRVINSDPIDPNTEHSKLVLSESLRIVSRHSSGSFTDRLNMSPGEMLVRLTVSNSAELTLLRQPQDDATTSLNPKAAEPTVPDALRDLIRSMITTQTLRTYAFQTLKDLHVFQQAITGFSVKYDGIASTFGISRRRMVVPIYKRWEASTVRIQIVQSGSVYQLLAFFEDFTHADSMNFQIKSMDVFERTKSGGKYAVRFVDAKFALPAELRKGESRALRERFVCLDLPEYPGEHDDITVGFDNEPERDRFSNALPAATQESRPITLRRRI</sequence>
<feature type="domain" description="DUF7612" evidence="3">
    <location>
        <begin position="896"/>
        <end position="1031"/>
    </location>
</feature>
<dbReference type="InterPro" id="IPR056032">
    <property type="entry name" value="DUF7613"/>
</dbReference>
<dbReference type="InterPro" id="IPR056031">
    <property type="entry name" value="DUF7612"/>
</dbReference>
<evidence type="ECO:0000259" key="5">
    <source>
        <dbReference type="Pfam" id="PF24589"/>
    </source>
</evidence>
<feature type="compositionally biased region" description="Basic and acidic residues" evidence="1">
    <location>
        <begin position="133"/>
        <end position="146"/>
    </location>
</feature>
<dbReference type="Pfam" id="PF24586">
    <property type="entry name" value="DUF7611"/>
    <property type="match status" value="1"/>
</dbReference>
<evidence type="ECO:0000313" key="6">
    <source>
        <dbReference type="EMBL" id="KAF2840938.1"/>
    </source>
</evidence>
<accession>A0A9P4SE05</accession>
<feature type="compositionally biased region" description="Low complexity" evidence="1">
    <location>
        <begin position="361"/>
        <end position="375"/>
    </location>
</feature>
<feature type="region of interest" description="Disordered" evidence="1">
    <location>
        <begin position="1"/>
        <end position="39"/>
    </location>
</feature>
<reference evidence="6" key="1">
    <citation type="journal article" date="2020" name="Stud. Mycol.">
        <title>101 Dothideomycetes genomes: a test case for predicting lifestyles and emergence of pathogens.</title>
        <authorList>
            <person name="Haridas S."/>
            <person name="Albert R."/>
            <person name="Binder M."/>
            <person name="Bloem J."/>
            <person name="Labutti K."/>
            <person name="Salamov A."/>
            <person name="Andreopoulos B."/>
            <person name="Baker S."/>
            <person name="Barry K."/>
            <person name="Bills G."/>
            <person name="Bluhm B."/>
            <person name="Cannon C."/>
            <person name="Castanera R."/>
            <person name="Culley D."/>
            <person name="Daum C."/>
            <person name="Ezra D."/>
            <person name="Gonzalez J."/>
            <person name="Henrissat B."/>
            <person name="Kuo A."/>
            <person name="Liang C."/>
            <person name="Lipzen A."/>
            <person name="Lutzoni F."/>
            <person name="Magnuson J."/>
            <person name="Mondo S."/>
            <person name="Nolan M."/>
            <person name="Ohm R."/>
            <person name="Pangilinan J."/>
            <person name="Park H.-J."/>
            <person name="Ramirez L."/>
            <person name="Alfaro M."/>
            <person name="Sun H."/>
            <person name="Tritt A."/>
            <person name="Yoshinaga Y."/>
            <person name="Zwiers L.-H."/>
            <person name="Turgeon B."/>
            <person name="Goodwin S."/>
            <person name="Spatafora J."/>
            <person name="Crous P."/>
            <person name="Grigoriev I."/>
        </authorList>
    </citation>
    <scope>NUCLEOTIDE SEQUENCE</scope>
    <source>
        <strain evidence="6">CBS 101060</strain>
    </source>
</reference>
<proteinExistence type="predicted"/>
<name>A0A9P4SE05_9PEZI</name>
<feature type="region of interest" description="Disordered" evidence="1">
    <location>
        <begin position="305"/>
        <end position="528"/>
    </location>
</feature>
<dbReference type="OrthoDB" id="4356615at2759"/>
<feature type="compositionally biased region" description="Polar residues" evidence="1">
    <location>
        <begin position="177"/>
        <end position="188"/>
    </location>
</feature>
<feature type="region of interest" description="Disordered" evidence="1">
    <location>
        <begin position="264"/>
        <end position="288"/>
    </location>
</feature>
<dbReference type="InterPro" id="IPR056030">
    <property type="entry name" value="DUF7611"/>
</dbReference>
<feature type="compositionally biased region" description="Polar residues" evidence="1">
    <location>
        <begin position="334"/>
        <end position="360"/>
    </location>
</feature>
<organism evidence="6 7">
    <name type="scientific">Patellaria atrata CBS 101060</name>
    <dbReference type="NCBI Taxonomy" id="1346257"/>
    <lineage>
        <taxon>Eukaryota</taxon>
        <taxon>Fungi</taxon>
        <taxon>Dikarya</taxon>
        <taxon>Ascomycota</taxon>
        <taxon>Pezizomycotina</taxon>
        <taxon>Dothideomycetes</taxon>
        <taxon>Dothideomycetes incertae sedis</taxon>
        <taxon>Patellariales</taxon>
        <taxon>Patellariaceae</taxon>
        <taxon>Patellaria</taxon>
    </lineage>
</organism>
<feature type="region of interest" description="Disordered" evidence="1">
    <location>
        <begin position="119"/>
        <end position="224"/>
    </location>
</feature>
<feature type="compositionally biased region" description="Pro residues" evidence="1">
    <location>
        <begin position="194"/>
        <end position="204"/>
    </location>
</feature>
<feature type="compositionally biased region" description="Low complexity" evidence="1">
    <location>
        <begin position="408"/>
        <end position="427"/>
    </location>
</feature>
<feature type="compositionally biased region" description="Polar residues" evidence="1">
    <location>
        <begin position="305"/>
        <end position="320"/>
    </location>
</feature>
<protein>
    <submittedName>
        <fullName evidence="6">Uncharacterized protein</fullName>
    </submittedName>
</protein>
<gene>
    <name evidence="6" type="ORF">M501DRAFT_1002018</name>
</gene>
<dbReference type="Pfam" id="PF24589">
    <property type="entry name" value="DUF7614"/>
    <property type="match status" value="1"/>
</dbReference>